<organism evidence="2 3">
    <name type="scientific">Cryptolaemus montrouzieri</name>
    <dbReference type="NCBI Taxonomy" id="559131"/>
    <lineage>
        <taxon>Eukaryota</taxon>
        <taxon>Metazoa</taxon>
        <taxon>Ecdysozoa</taxon>
        <taxon>Arthropoda</taxon>
        <taxon>Hexapoda</taxon>
        <taxon>Insecta</taxon>
        <taxon>Pterygota</taxon>
        <taxon>Neoptera</taxon>
        <taxon>Endopterygota</taxon>
        <taxon>Coleoptera</taxon>
        <taxon>Polyphaga</taxon>
        <taxon>Cucujiformia</taxon>
        <taxon>Coccinelloidea</taxon>
        <taxon>Coccinellidae</taxon>
        <taxon>Scymninae</taxon>
        <taxon>Scymnini</taxon>
        <taxon>Cryptolaemus</taxon>
    </lineage>
</organism>
<dbReference type="Pfam" id="PF03184">
    <property type="entry name" value="DDE_1"/>
    <property type="match status" value="1"/>
</dbReference>
<dbReference type="EMBL" id="JABFTP020000185">
    <property type="protein sequence ID" value="KAL3286521.1"/>
    <property type="molecule type" value="Genomic_DNA"/>
</dbReference>
<accession>A0ABD2P6U5</accession>
<sequence length="230" mass="26025">MMVAANMSGTIKKLLIIGKSKNSKCFKNVRSLPVDYESNRKAWMTSDIFIKWVRNCDREEKILLLVENCPSPNLRLEKHNFHFLPPNTSVLQPMDQGIIRALESNFRKNVILKLVASLDANEDTSSAKHPKITILDAILMIYDVWNKLKSTTVFNCYKHAGFVRGGPGIADSISVAADNNDDDVPLSVWARALKEELPIENEKLDQYYSVDDDIATCEEPTDENILQNII</sequence>
<dbReference type="AlphaFoldDB" id="A0ABD2P6U5"/>
<keyword evidence="3" id="KW-1185">Reference proteome</keyword>
<dbReference type="PANTHER" id="PTHR19303:SF73">
    <property type="entry name" value="PROTEIN PDC2"/>
    <property type="match status" value="1"/>
</dbReference>
<evidence type="ECO:0000259" key="1">
    <source>
        <dbReference type="Pfam" id="PF03184"/>
    </source>
</evidence>
<feature type="domain" description="DDE-1" evidence="1">
    <location>
        <begin position="2"/>
        <end position="157"/>
    </location>
</feature>
<evidence type="ECO:0000313" key="3">
    <source>
        <dbReference type="Proteomes" id="UP001516400"/>
    </source>
</evidence>
<proteinExistence type="predicted"/>
<comment type="caution">
    <text evidence="2">The sequence shown here is derived from an EMBL/GenBank/DDBJ whole genome shotgun (WGS) entry which is preliminary data.</text>
</comment>
<dbReference type="InterPro" id="IPR050863">
    <property type="entry name" value="CenT-Element_Derived"/>
</dbReference>
<gene>
    <name evidence="2" type="ORF">HHI36_001026</name>
</gene>
<name>A0ABD2P6U5_9CUCU</name>
<dbReference type="InterPro" id="IPR004875">
    <property type="entry name" value="DDE_SF_endonuclease_dom"/>
</dbReference>
<reference evidence="2 3" key="1">
    <citation type="journal article" date="2021" name="BMC Biol.">
        <title>Horizontally acquired antibacterial genes associated with adaptive radiation of ladybird beetles.</title>
        <authorList>
            <person name="Li H.S."/>
            <person name="Tang X.F."/>
            <person name="Huang Y.H."/>
            <person name="Xu Z.Y."/>
            <person name="Chen M.L."/>
            <person name="Du X.Y."/>
            <person name="Qiu B.Y."/>
            <person name="Chen P.T."/>
            <person name="Zhang W."/>
            <person name="Slipinski A."/>
            <person name="Escalona H.E."/>
            <person name="Waterhouse R.M."/>
            <person name="Zwick A."/>
            <person name="Pang H."/>
        </authorList>
    </citation>
    <scope>NUCLEOTIDE SEQUENCE [LARGE SCALE GENOMIC DNA]</scope>
    <source>
        <strain evidence="2">SYSU2018</strain>
    </source>
</reference>
<evidence type="ECO:0000313" key="2">
    <source>
        <dbReference type="EMBL" id="KAL3286521.1"/>
    </source>
</evidence>
<protein>
    <recommendedName>
        <fullName evidence="1">DDE-1 domain-containing protein</fullName>
    </recommendedName>
</protein>
<dbReference type="Proteomes" id="UP001516400">
    <property type="component" value="Unassembled WGS sequence"/>
</dbReference>
<dbReference type="PANTHER" id="PTHR19303">
    <property type="entry name" value="TRANSPOSON"/>
    <property type="match status" value="1"/>
</dbReference>